<reference evidence="3 4" key="1">
    <citation type="journal article" date="2018" name="Proc. Natl. Acad. Sci. U.S.A.">
        <title>Linking secondary metabolites to gene clusters through genome sequencing of six diverse Aspergillus species.</title>
        <authorList>
            <person name="Kaerboelling I."/>
            <person name="Vesth T.C."/>
            <person name="Frisvad J.C."/>
            <person name="Nybo J.L."/>
            <person name="Theobald S."/>
            <person name="Kuo A."/>
            <person name="Bowyer P."/>
            <person name="Matsuda Y."/>
            <person name="Mondo S."/>
            <person name="Lyhne E.K."/>
            <person name="Kogle M.E."/>
            <person name="Clum A."/>
            <person name="Lipzen A."/>
            <person name="Salamov A."/>
            <person name="Ngan C.Y."/>
            <person name="Daum C."/>
            <person name="Chiniquy J."/>
            <person name="Barry K."/>
            <person name="LaButti K."/>
            <person name="Haridas S."/>
            <person name="Simmons B.A."/>
            <person name="Magnuson J.K."/>
            <person name="Mortensen U.H."/>
            <person name="Larsen T.O."/>
            <person name="Grigoriev I.V."/>
            <person name="Baker S.E."/>
            <person name="Andersen M.R."/>
        </authorList>
    </citation>
    <scope>NUCLEOTIDE SEQUENCE [LARGE SCALE GENOMIC DNA]</scope>
    <source>
        <strain evidence="3 4">IBT 24754</strain>
    </source>
</reference>
<dbReference type="RefSeq" id="XP_040756271.1">
    <property type="nucleotide sequence ID" value="XM_040899608.1"/>
</dbReference>
<feature type="compositionally biased region" description="Low complexity" evidence="1">
    <location>
        <begin position="69"/>
        <end position="91"/>
    </location>
</feature>
<evidence type="ECO:0000313" key="4">
    <source>
        <dbReference type="Proteomes" id="UP000244073"/>
    </source>
</evidence>
<evidence type="ECO:0000259" key="2">
    <source>
        <dbReference type="Pfam" id="PF22980"/>
    </source>
</evidence>
<dbReference type="InterPro" id="IPR054505">
    <property type="entry name" value="Myb_DNA-bind_8"/>
</dbReference>
<feature type="compositionally biased region" description="Basic and acidic residues" evidence="1">
    <location>
        <begin position="105"/>
        <end position="116"/>
    </location>
</feature>
<dbReference type="EMBL" id="MSFN02000001">
    <property type="protein sequence ID" value="PTU24879.1"/>
    <property type="molecule type" value="Genomic_DNA"/>
</dbReference>
<name>A0A2T5M8L9_9EURO</name>
<proteinExistence type="predicted"/>
<organism evidence="3 4">
    <name type="scientific">Aspergillus ochraceoroseus IBT 24754</name>
    <dbReference type="NCBI Taxonomy" id="1392256"/>
    <lineage>
        <taxon>Eukaryota</taxon>
        <taxon>Fungi</taxon>
        <taxon>Dikarya</taxon>
        <taxon>Ascomycota</taxon>
        <taxon>Pezizomycotina</taxon>
        <taxon>Eurotiomycetes</taxon>
        <taxon>Eurotiomycetidae</taxon>
        <taxon>Eurotiales</taxon>
        <taxon>Aspergillaceae</taxon>
        <taxon>Aspergillus</taxon>
        <taxon>Aspergillus subgen. Nidulantes</taxon>
    </lineage>
</organism>
<dbReference type="AlphaFoldDB" id="A0A2T5M8L9"/>
<sequence length="116" mass="12405">MPATTQPDPSLLFLHLCIQNSDLNKIDFAAVGAATGLNIPAVRMRYSRLKKSLESSIVDGKVNLNVKSAENAAPASAEEQPDASPASPSSAQKKKNRVAKRKVVGKQEKVAAKQEH</sequence>
<comment type="caution">
    <text evidence="3">The sequence shown here is derived from an EMBL/GenBank/DDBJ whole genome shotgun (WGS) entry which is preliminary data.</text>
</comment>
<accession>A0A2T5M8L9</accession>
<dbReference type="OrthoDB" id="3944408at2759"/>
<feature type="region of interest" description="Disordered" evidence="1">
    <location>
        <begin position="69"/>
        <end position="116"/>
    </location>
</feature>
<feature type="domain" description="Myb-like DNA-binding" evidence="2">
    <location>
        <begin position="8"/>
        <end position="54"/>
    </location>
</feature>
<evidence type="ECO:0000256" key="1">
    <source>
        <dbReference type="SAM" id="MobiDB-lite"/>
    </source>
</evidence>
<dbReference type="Proteomes" id="UP000244073">
    <property type="component" value="Unassembled WGS sequence"/>
</dbReference>
<dbReference type="VEuPathDB" id="FungiDB:P175DRAFT_0528393"/>
<feature type="compositionally biased region" description="Basic residues" evidence="1">
    <location>
        <begin position="92"/>
        <end position="104"/>
    </location>
</feature>
<evidence type="ECO:0000313" key="3">
    <source>
        <dbReference type="EMBL" id="PTU24879.1"/>
    </source>
</evidence>
<dbReference type="GeneID" id="63816490"/>
<protein>
    <recommendedName>
        <fullName evidence="2">Myb-like DNA-binding domain-containing protein</fullName>
    </recommendedName>
</protein>
<gene>
    <name evidence="3" type="ORF">P175DRAFT_0528393</name>
</gene>
<dbReference type="Pfam" id="PF22980">
    <property type="entry name" value="Myb_DNA-bind_8"/>
    <property type="match status" value="1"/>
</dbReference>